<dbReference type="EMBL" id="VSSQ01053194">
    <property type="protein sequence ID" value="MPN07232.1"/>
    <property type="molecule type" value="Genomic_DNA"/>
</dbReference>
<reference evidence="1" key="1">
    <citation type="submission" date="2019-08" db="EMBL/GenBank/DDBJ databases">
        <authorList>
            <person name="Kucharzyk K."/>
            <person name="Murdoch R.W."/>
            <person name="Higgins S."/>
            <person name="Loffler F."/>
        </authorList>
    </citation>
    <scope>NUCLEOTIDE SEQUENCE</scope>
</reference>
<gene>
    <name evidence="1" type="ORF">SDC9_154498</name>
</gene>
<dbReference type="AlphaFoldDB" id="A0A645F149"/>
<protein>
    <submittedName>
        <fullName evidence="1">Uncharacterized protein</fullName>
    </submittedName>
</protein>
<organism evidence="1">
    <name type="scientific">bioreactor metagenome</name>
    <dbReference type="NCBI Taxonomy" id="1076179"/>
    <lineage>
        <taxon>unclassified sequences</taxon>
        <taxon>metagenomes</taxon>
        <taxon>ecological metagenomes</taxon>
    </lineage>
</organism>
<comment type="caution">
    <text evidence="1">The sequence shown here is derived from an EMBL/GenBank/DDBJ whole genome shotgun (WGS) entry which is preliminary data.</text>
</comment>
<name>A0A645F149_9ZZZZ</name>
<proteinExistence type="predicted"/>
<sequence>MGNGRVDGVLGDVALDPEVVVAGTCIFGQLAALHLHLVRGLPGADHHFTHAAHGLRIR</sequence>
<accession>A0A645F149</accession>
<evidence type="ECO:0000313" key="1">
    <source>
        <dbReference type="EMBL" id="MPN07232.1"/>
    </source>
</evidence>